<evidence type="ECO:0000313" key="3">
    <source>
        <dbReference type="Proteomes" id="UP000293345"/>
    </source>
</evidence>
<dbReference type="EMBL" id="SDPW01000001">
    <property type="protein sequence ID" value="RXZ53430.1"/>
    <property type="molecule type" value="Genomic_DNA"/>
</dbReference>
<evidence type="ECO:0000313" key="2">
    <source>
        <dbReference type="EMBL" id="RXZ53430.1"/>
    </source>
</evidence>
<feature type="transmembrane region" description="Helical" evidence="1">
    <location>
        <begin position="68"/>
        <end position="86"/>
    </location>
</feature>
<proteinExistence type="predicted"/>
<reference evidence="2 3" key="1">
    <citation type="submission" date="2019-01" db="EMBL/GenBank/DDBJ databases">
        <title>Senegalimassilia sp. nov. KGMB04484 isolated human feces.</title>
        <authorList>
            <person name="Han K.-I."/>
            <person name="Kim J.-S."/>
            <person name="Lee K.C."/>
            <person name="Suh M.K."/>
            <person name="Eom M.K."/>
            <person name="Lee J.H."/>
            <person name="Park S.-H."/>
            <person name="Kang S.W."/>
            <person name="Park J.-E."/>
            <person name="Oh B.S."/>
            <person name="Yu S.Y."/>
            <person name="Choi S.-H."/>
            <person name="Lee D.H."/>
            <person name="Yoon H."/>
            <person name="Kim B.-Y."/>
            <person name="Lee J.H."/>
            <person name="Lee J.-S."/>
        </authorList>
    </citation>
    <scope>NUCLEOTIDE SEQUENCE [LARGE SCALE GENOMIC DNA]</scope>
    <source>
        <strain evidence="2 3">KGMB04484</strain>
    </source>
</reference>
<feature type="transmembrane region" description="Helical" evidence="1">
    <location>
        <begin position="12"/>
        <end position="33"/>
    </location>
</feature>
<dbReference type="Proteomes" id="UP000293345">
    <property type="component" value="Unassembled WGS sequence"/>
</dbReference>
<organism evidence="2 3">
    <name type="scientific">Senegalimassilia faecalis</name>
    <dbReference type="NCBI Taxonomy" id="2509433"/>
    <lineage>
        <taxon>Bacteria</taxon>
        <taxon>Bacillati</taxon>
        <taxon>Actinomycetota</taxon>
        <taxon>Coriobacteriia</taxon>
        <taxon>Coriobacteriales</taxon>
        <taxon>Coriobacteriaceae</taxon>
        <taxon>Senegalimassilia</taxon>
    </lineage>
</organism>
<keyword evidence="1" id="KW-1133">Transmembrane helix</keyword>
<dbReference type="OrthoDB" id="7375466at2"/>
<comment type="caution">
    <text evidence="2">The sequence shown here is derived from an EMBL/GenBank/DDBJ whole genome shotgun (WGS) entry which is preliminary data.</text>
</comment>
<sequence length="96" mass="10447">MEENSRRSYGHLSGKVLNCVFAALMMAMFVGSLDQTITSTAMASIVRGLSDTLQQAVHLSYNEALTPMYLMLAPMLAICVVLMALCKSKPLSDTQD</sequence>
<name>A0A4Q2JZM0_9ACTN</name>
<keyword evidence="3" id="KW-1185">Reference proteome</keyword>
<keyword evidence="1" id="KW-0812">Transmembrane</keyword>
<evidence type="ECO:0008006" key="4">
    <source>
        <dbReference type="Google" id="ProtNLM"/>
    </source>
</evidence>
<dbReference type="AlphaFoldDB" id="A0A4Q2JZM0"/>
<keyword evidence="1" id="KW-0472">Membrane</keyword>
<evidence type="ECO:0000256" key="1">
    <source>
        <dbReference type="SAM" id="Phobius"/>
    </source>
</evidence>
<protein>
    <recommendedName>
        <fullName evidence="4">MFS transporter</fullName>
    </recommendedName>
</protein>
<accession>A0A4Q2JZM0</accession>
<gene>
    <name evidence="2" type="ORF">ET524_02195</name>
</gene>
<dbReference type="RefSeq" id="WP_129423134.1">
    <property type="nucleotide sequence ID" value="NZ_SDPW01000001.1"/>
</dbReference>